<dbReference type="GO" id="GO:0005524">
    <property type="term" value="F:ATP binding"/>
    <property type="evidence" value="ECO:0007669"/>
    <property type="project" value="UniProtKB-KW"/>
</dbReference>
<keyword evidence="4" id="KW-0808">Transferase</keyword>
<organism evidence="12 13">
    <name type="scientific">Thermodesulfovibrio aggregans</name>
    <dbReference type="NCBI Taxonomy" id="86166"/>
    <lineage>
        <taxon>Bacteria</taxon>
        <taxon>Pseudomonadati</taxon>
        <taxon>Nitrospirota</taxon>
        <taxon>Thermodesulfovibrionia</taxon>
        <taxon>Thermodesulfovibrionales</taxon>
        <taxon>Thermodesulfovibrionaceae</taxon>
        <taxon>Thermodesulfovibrio</taxon>
    </lineage>
</organism>
<dbReference type="Gene3D" id="1.10.287.130">
    <property type="match status" value="1"/>
</dbReference>
<dbReference type="EMBL" id="BCNO01000001">
    <property type="protein sequence ID" value="GAQ94875.1"/>
    <property type="molecule type" value="Genomic_DNA"/>
</dbReference>
<evidence type="ECO:0000256" key="8">
    <source>
        <dbReference type="ARBA" id="ARBA00023012"/>
    </source>
</evidence>
<name>A0A0U9HPE8_9BACT</name>
<dbReference type="GO" id="GO:0000155">
    <property type="term" value="F:phosphorelay sensor kinase activity"/>
    <property type="evidence" value="ECO:0007669"/>
    <property type="project" value="InterPro"/>
</dbReference>
<evidence type="ECO:0000313" key="12">
    <source>
        <dbReference type="EMBL" id="GAQ94875.1"/>
    </source>
</evidence>
<dbReference type="SUPFAM" id="SSF55874">
    <property type="entry name" value="ATPase domain of HSP90 chaperone/DNA topoisomerase II/histidine kinase"/>
    <property type="match status" value="1"/>
</dbReference>
<evidence type="ECO:0000256" key="5">
    <source>
        <dbReference type="ARBA" id="ARBA00022741"/>
    </source>
</evidence>
<protein>
    <recommendedName>
        <fullName evidence="2">histidine kinase</fullName>
        <ecNumber evidence="2">2.7.13.3</ecNumber>
    </recommendedName>
</protein>
<evidence type="ECO:0000256" key="2">
    <source>
        <dbReference type="ARBA" id="ARBA00012438"/>
    </source>
</evidence>
<keyword evidence="6" id="KW-0418">Kinase</keyword>
<dbReference type="FunFam" id="3.40.50.2300:FF:000121">
    <property type="entry name" value="Sensor histidine kinase RcsC"/>
    <property type="match status" value="1"/>
</dbReference>
<dbReference type="EC" id="2.7.13.3" evidence="2"/>
<evidence type="ECO:0000313" key="13">
    <source>
        <dbReference type="Proteomes" id="UP000054976"/>
    </source>
</evidence>
<evidence type="ECO:0000256" key="1">
    <source>
        <dbReference type="ARBA" id="ARBA00000085"/>
    </source>
</evidence>
<dbReference type="RefSeq" id="WP_059176288.1">
    <property type="nucleotide sequence ID" value="NZ_BCNO01000001.1"/>
</dbReference>
<comment type="catalytic activity">
    <reaction evidence="1">
        <text>ATP + protein L-histidine = ADP + protein N-phospho-L-histidine.</text>
        <dbReference type="EC" id="2.7.13.3"/>
    </reaction>
</comment>
<evidence type="ECO:0000256" key="9">
    <source>
        <dbReference type="PROSITE-ProRule" id="PRU00169"/>
    </source>
</evidence>
<keyword evidence="8" id="KW-0902">Two-component regulatory system</keyword>
<dbReference type="Gene3D" id="3.40.50.2300">
    <property type="match status" value="1"/>
</dbReference>
<gene>
    <name evidence="12" type="ORF">TAGGR_11068</name>
</gene>
<dbReference type="Gene3D" id="3.30.565.10">
    <property type="entry name" value="Histidine kinase-like ATPase, C-terminal domain"/>
    <property type="match status" value="1"/>
</dbReference>
<keyword evidence="3 9" id="KW-0597">Phosphoprotein</keyword>
<dbReference type="InterPro" id="IPR004358">
    <property type="entry name" value="Sig_transdc_His_kin-like_C"/>
</dbReference>
<evidence type="ECO:0000259" key="11">
    <source>
        <dbReference type="PROSITE" id="PS50110"/>
    </source>
</evidence>
<dbReference type="PRINTS" id="PR00344">
    <property type="entry name" value="BCTRLSENSOR"/>
</dbReference>
<dbReference type="PANTHER" id="PTHR43547">
    <property type="entry name" value="TWO-COMPONENT HISTIDINE KINASE"/>
    <property type="match status" value="1"/>
</dbReference>
<evidence type="ECO:0000256" key="6">
    <source>
        <dbReference type="ARBA" id="ARBA00022777"/>
    </source>
</evidence>
<dbReference type="CDD" id="cd17538">
    <property type="entry name" value="REC_D1_PleD-like"/>
    <property type="match status" value="1"/>
</dbReference>
<dbReference type="Pfam" id="PF02518">
    <property type="entry name" value="HATPase_c"/>
    <property type="match status" value="1"/>
</dbReference>
<dbReference type="InterPro" id="IPR001789">
    <property type="entry name" value="Sig_transdc_resp-reg_receiver"/>
</dbReference>
<dbReference type="InterPro" id="IPR036097">
    <property type="entry name" value="HisK_dim/P_sf"/>
</dbReference>
<dbReference type="PROSITE" id="PS50109">
    <property type="entry name" value="HIS_KIN"/>
    <property type="match status" value="1"/>
</dbReference>
<dbReference type="InterPro" id="IPR036890">
    <property type="entry name" value="HATPase_C_sf"/>
</dbReference>
<keyword evidence="7" id="KW-0067">ATP-binding</keyword>
<keyword evidence="13" id="KW-1185">Reference proteome</keyword>
<dbReference type="STRING" id="86166.TAGGR_11068"/>
<dbReference type="Pfam" id="PF00512">
    <property type="entry name" value="HisKA"/>
    <property type="match status" value="1"/>
</dbReference>
<dbReference type="SUPFAM" id="SSF47384">
    <property type="entry name" value="Homodimeric domain of signal transducing histidine kinase"/>
    <property type="match status" value="1"/>
</dbReference>
<feature type="domain" description="Histidine kinase" evidence="10">
    <location>
        <begin position="147"/>
        <end position="355"/>
    </location>
</feature>
<accession>A0A0U9HPE8</accession>
<dbReference type="InterPro" id="IPR011006">
    <property type="entry name" value="CheY-like_superfamily"/>
</dbReference>
<dbReference type="SMART" id="SM00448">
    <property type="entry name" value="REC"/>
    <property type="match status" value="1"/>
</dbReference>
<evidence type="ECO:0000256" key="4">
    <source>
        <dbReference type="ARBA" id="ARBA00022679"/>
    </source>
</evidence>
<dbReference type="PROSITE" id="PS50110">
    <property type="entry name" value="RESPONSE_REGULATORY"/>
    <property type="match status" value="1"/>
</dbReference>
<dbReference type="Proteomes" id="UP000054976">
    <property type="component" value="Unassembled WGS sequence"/>
</dbReference>
<dbReference type="SMART" id="SM00387">
    <property type="entry name" value="HATPase_c"/>
    <property type="match status" value="1"/>
</dbReference>
<reference evidence="13" key="1">
    <citation type="submission" date="2016-01" db="EMBL/GenBank/DDBJ databases">
        <title>Draft genome sequence of Thermodesulfovibrio aggregans strain TGE-P1.</title>
        <authorList>
            <person name="Sekiguchi Y."/>
            <person name="Ohashi A."/>
            <person name="Matsuura N."/>
            <person name="Tourlousse M.D."/>
        </authorList>
    </citation>
    <scope>NUCLEOTIDE SEQUENCE [LARGE SCALE GENOMIC DNA]</scope>
    <source>
        <strain evidence="13">TGE-P1</strain>
    </source>
</reference>
<dbReference type="SMART" id="SM00388">
    <property type="entry name" value="HisKA"/>
    <property type="match status" value="1"/>
</dbReference>
<dbReference type="AlphaFoldDB" id="A0A0U9HPE8"/>
<evidence type="ECO:0000256" key="3">
    <source>
        <dbReference type="ARBA" id="ARBA00022553"/>
    </source>
</evidence>
<feature type="modified residue" description="4-aspartylphosphate" evidence="9">
    <location>
        <position position="56"/>
    </location>
</feature>
<dbReference type="InterPro" id="IPR003661">
    <property type="entry name" value="HisK_dim/P_dom"/>
</dbReference>
<dbReference type="InterPro" id="IPR003594">
    <property type="entry name" value="HATPase_dom"/>
</dbReference>
<sequence>MNEQKQTILIVDDNIDTVELLRKRLRAEGYNTEEAYDGEQALKKVYESFPDLIVLDVMMPVMDGYEVCQRLKTDERTKFIPIIMLTAKSDVESKVKGLDIGADDYVPKPFDYRELSARIRSLLLKKETSEKAIEEKRTEAVRKLIDSLSHEIRNPIVSIAGFAKKVYDNLPPGDPNKPYLMTILQESERLERLLKEILNLKMIAIGFMENVDPKIAIEEVLSEVGREIEEKAIEVETDFKDVSEVYIDREHLKIVLRNIIKNAIEAMEKSEKRLLKISLEQVGDEVLIKISDTGKGIPKELIKRIFDPFFTSKVYGPGLGLTVALTIVQYYRGFISVESEPQKGSTFIIRLPVRVR</sequence>
<proteinExistence type="predicted"/>
<dbReference type="SUPFAM" id="SSF52172">
    <property type="entry name" value="CheY-like"/>
    <property type="match status" value="1"/>
</dbReference>
<dbReference type="Pfam" id="PF00072">
    <property type="entry name" value="Response_reg"/>
    <property type="match status" value="1"/>
</dbReference>
<dbReference type="InterPro" id="IPR005467">
    <property type="entry name" value="His_kinase_dom"/>
</dbReference>
<evidence type="ECO:0000259" key="10">
    <source>
        <dbReference type="PROSITE" id="PS50109"/>
    </source>
</evidence>
<comment type="caution">
    <text evidence="12">The sequence shown here is derived from an EMBL/GenBank/DDBJ whole genome shotgun (WGS) entry which is preliminary data.</text>
</comment>
<keyword evidence="5" id="KW-0547">Nucleotide-binding</keyword>
<dbReference type="PANTHER" id="PTHR43547:SF2">
    <property type="entry name" value="HYBRID SIGNAL TRANSDUCTION HISTIDINE KINASE C"/>
    <property type="match status" value="1"/>
</dbReference>
<dbReference type="CDD" id="cd00082">
    <property type="entry name" value="HisKA"/>
    <property type="match status" value="1"/>
</dbReference>
<dbReference type="OrthoDB" id="9799273at2"/>
<evidence type="ECO:0000256" key="7">
    <source>
        <dbReference type="ARBA" id="ARBA00022840"/>
    </source>
</evidence>
<feature type="domain" description="Response regulatory" evidence="11">
    <location>
        <begin position="7"/>
        <end position="123"/>
    </location>
</feature>